<dbReference type="Proteomes" id="UP000191010">
    <property type="component" value="Chromosome"/>
</dbReference>
<evidence type="ECO:0000313" key="2">
    <source>
        <dbReference type="EMBL" id="AQW68228.1"/>
    </source>
</evidence>
<keyword evidence="1" id="KW-0472">Membrane</keyword>
<dbReference type="EMBL" id="CP019952">
    <property type="protein sequence ID" value="AQW68228.1"/>
    <property type="molecule type" value="Genomic_DNA"/>
</dbReference>
<keyword evidence="3" id="KW-1185">Reference proteome</keyword>
<sequence length="90" mass="10177">MKTLCELFRYTQTQQAKVFGAWVLIPGCLAMAGKEMWKLAGATHELIHGMTFWESFPYVAVCATVFVVTGCFKQVTNQLRRRHPIIKALG</sequence>
<gene>
    <name evidence="2" type="ORF">B2J77_08385</name>
</gene>
<organism evidence="2 3">
    <name type="scientific">Pseudomonas parafulva</name>
    <dbReference type="NCBI Taxonomy" id="157782"/>
    <lineage>
        <taxon>Bacteria</taxon>
        <taxon>Pseudomonadati</taxon>
        <taxon>Pseudomonadota</taxon>
        <taxon>Gammaproteobacteria</taxon>
        <taxon>Pseudomonadales</taxon>
        <taxon>Pseudomonadaceae</taxon>
        <taxon>Pseudomonas</taxon>
    </lineage>
</organism>
<keyword evidence="1" id="KW-1133">Transmembrane helix</keyword>
<accession>A0ABM6J1G4</accession>
<name>A0ABM6J1G4_9PSED</name>
<evidence type="ECO:0000313" key="3">
    <source>
        <dbReference type="Proteomes" id="UP000191010"/>
    </source>
</evidence>
<proteinExistence type="predicted"/>
<dbReference type="RefSeq" id="WP_078478357.1">
    <property type="nucleotide sequence ID" value="NZ_JAEMEE010000004.1"/>
</dbReference>
<reference evidence="2 3" key="1">
    <citation type="submission" date="2017-02" db="EMBL/GenBank/DDBJ databases">
        <authorList>
            <person name="Guo L."/>
        </authorList>
    </citation>
    <scope>NUCLEOTIDE SEQUENCE [LARGE SCALE GENOMIC DNA]</scope>
    <source>
        <strain evidence="2 3">PRS09-11288</strain>
    </source>
</reference>
<protein>
    <submittedName>
        <fullName evidence="2">Uncharacterized protein</fullName>
    </submittedName>
</protein>
<feature type="transmembrane region" description="Helical" evidence="1">
    <location>
        <begin position="55"/>
        <end position="72"/>
    </location>
</feature>
<evidence type="ECO:0000256" key="1">
    <source>
        <dbReference type="SAM" id="Phobius"/>
    </source>
</evidence>
<keyword evidence="1" id="KW-0812">Transmembrane</keyword>